<evidence type="ECO:0000313" key="2">
    <source>
        <dbReference type="EMBL" id="KKU56507.1"/>
    </source>
</evidence>
<dbReference type="EMBL" id="LCNM01000007">
    <property type="protein sequence ID" value="KKU56507.1"/>
    <property type="molecule type" value="Genomic_DNA"/>
</dbReference>
<gene>
    <name evidence="2" type="ORF">UX78_C0007G0033</name>
</gene>
<sequence>MSDQKPSPLPEPTAKPEAAPARPEALAIDPETAKIQDLLEKRMADPKWALSFARQMKFLSSALDEEAMFLYKLQNLRAYKTEQIRRIIDMLDGSFPKD</sequence>
<dbReference type="Proteomes" id="UP000034607">
    <property type="component" value="Unassembled WGS sequence"/>
</dbReference>
<comment type="caution">
    <text evidence="2">The sequence shown here is derived from an EMBL/GenBank/DDBJ whole genome shotgun (WGS) entry which is preliminary data.</text>
</comment>
<dbReference type="AlphaFoldDB" id="A0A0G1RHF9"/>
<feature type="region of interest" description="Disordered" evidence="1">
    <location>
        <begin position="1"/>
        <end position="27"/>
    </location>
</feature>
<name>A0A0G1RHF9_9BACT</name>
<feature type="compositionally biased region" description="Low complexity" evidence="1">
    <location>
        <begin position="15"/>
        <end position="27"/>
    </location>
</feature>
<organism evidence="2 3">
    <name type="scientific">Candidatus Amesbacteria bacterium GW2011_GWA2_47_11</name>
    <dbReference type="NCBI Taxonomy" id="1618357"/>
    <lineage>
        <taxon>Bacteria</taxon>
        <taxon>Candidatus Amesiibacteriota</taxon>
    </lineage>
</organism>
<reference evidence="2 3" key="1">
    <citation type="journal article" date="2015" name="Nature">
        <title>rRNA introns, odd ribosomes, and small enigmatic genomes across a large radiation of phyla.</title>
        <authorList>
            <person name="Brown C.T."/>
            <person name="Hug L.A."/>
            <person name="Thomas B.C."/>
            <person name="Sharon I."/>
            <person name="Castelle C.J."/>
            <person name="Singh A."/>
            <person name="Wilkins M.J."/>
            <person name="Williams K.H."/>
            <person name="Banfield J.F."/>
        </authorList>
    </citation>
    <scope>NUCLEOTIDE SEQUENCE [LARGE SCALE GENOMIC DNA]</scope>
</reference>
<proteinExistence type="predicted"/>
<protein>
    <submittedName>
        <fullName evidence="2">Uncharacterized protein</fullName>
    </submittedName>
</protein>
<accession>A0A0G1RHF9</accession>
<evidence type="ECO:0000256" key="1">
    <source>
        <dbReference type="SAM" id="MobiDB-lite"/>
    </source>
</evidence>
<evidence type="ECO:0000313" key="3">
    <source>
        <dbReference type="Proteomes" id="UP000034607"/>
    </source>
</evidence>